<comment type="caution">
    <text evidence="1">The sequence shown here is derived from an EMBL/GenBank/DDBJ whole genome shotgun (WGS) entry which is preliminary data.</text>
</comment>
<organism evidence="1 2">
    <name type="scientific">Cymbomonas tetramitiformis</name>
    <dbReference type="NCBI Taxonomy" id="36881"/>
    <lineage>
        <taxon>Eukaryota</taxon>
        <taxon>Viridiplantae</taxon>
        <taxon>Chlorophyta</taxon>
        <taxon>Pyramimonadophyceae</taxon>
        <taxon>Pyramimonadales</taxon>
        <taxon>Pyramimonadaceae</taxon>
        <taxon>Cymbomonas</taxon>
    </lineage>
</organism>
<dbReference type="Gene3D" id="3.40.50.150">
    <property type="entry name" value="Vaccinia Virus protein VP39"/>
    <property type="match status" value="1"/>
</dbReference>
<dbReference type="InterPro" id="IPR019410">
    <property type="entry name" value="Methyltransf_16"/>
</dbReference>
<sequence length="278" mass="30984">MSRHNPARLQKQNQPGEGKHVVAPQDVNLLLRHDTQKNFEISGRSLVLEQRHRESVGAVVWEAALVLARYLEYCSTSVYPHTYLEPISCKGKRILELGAGTGLAGMSASILGAKEVVLTDREEILSITALNVMQNSSHASETVLEKASEEAERRLVDSVTVKPLLWGQDDESSLGAPFDLVLAADLLYNNDSHLPLAQTMVNLCESGATVIMVQKWRYPEKESQFLLHAEMSGLDIEQLMWHVDVNGNGHWIWSGLLGEENGIQMYRLRLGNTDGRLF</sequence>
<dbReference type="Pfam" id="PF10294">
    <property type="entry name" value="Methyltransf_16"/>
    <property type="match status" value="1"/>
</dbReference>
<evidence type="ECO:0000313" key="2">
    <source>
        <dbReference type="Proteomes" id="UP001190700"/>
    </source>
</evidence>
<dbReference type="Proteomes" id="UP001190700">
    <property type="component" value="Unassembled WGS sequence"/>
</dbReference>
<protein>
    <submittedName>
        <fullName evidence="1">Uncharacterized protein</fullName>
    </submittedName>
</protein>
<dbReference type="PANTHER" id="PTHR14614">
    <property type="entry name" value="HEPATOCELLULAR CARCINOMA-ASSOCIATED ANTIGEN"/>
    <property type="match status" value="1"/>
</dbReference>
<accession>A0AAE0GZ82</accession>
<proteinExistence type="predicted"/>
<name>A0AAE0GZ82_9CHLO</name>
<gene>
    <name evidence="1" type="ORF">CYMTET_5410</name>
</gene>
<dbReference type="AlphaFoldDB" id="A0AAE0GZ82"/>
<reference evidence="1 2" key="1">
    <citation type="journal article" date="2015" name="Genome Biol. Evol.">
        <title>Comparative Genomics of a Bacterivorous Green Alga Reveals Evolutionary Causalities and Consequences of Phago-Mixotrophic Mode of Nutrition.</title>
        <authorList>
            <person name="Burns J.A."/>
            <person name="Paasch A."/>
            <person name="Narechania A."/>
            <person name="Kim E."/>
        </authorList>
    </citation>
    <scope>NUCLEOTIDE SEQUENCE [LARGE SCALE GENOMIC DNA]</scope>
    <source>
        <strain evidence="1 2">PLY_AMNH</strain>
    </source>
</reference>
<evidence type="ECO:0000313" key="1">
    <source>
        <dbReference type="EMBL" id="KAK3287064.1"/>
    </source>
</evidence>
<keyword evidence="2" id="KW-1185">Reference proteome</keyword>
<dbReference type="InterPro" id="IPR029063">
    <property type="entry name" value="SAM-dependent_MTases_sf"/>
</dbReference>
<dbReference type="EMBL" id="LGRX02001030">
    <property type="protein sequence ID" value="KAK3287064.1"/>
    <property type="molecule type" value="Genomic_DNA"/>
</dbReference>
<dbReference type="CDD" id="cd02440">
    <property type="entry name" value="AdoMet_MTases"/>
    <property type="match status" value="1"/>
</dbReference>
<dbReference type="SUPFAM" id="SSF53335">
    <property type="entry name" value="S-adenosyl-L-methionine-dependent methyltransferases"/>
    <property type="match status" value="1"/>
</dbReference>